<feature type="domain" description="N-acetyltransferase" evidence="1">
    <location>
        <begin position="12"/>
        <end position="175"/>
    </location>
</feature>
<evidence type="ECO:0000313" key="2">
    <source>
        <dbReference type="EMBL" id="GAA2151587.1"/>
    </source>
</evidence>
<dbReference type="InterPro" id="IPR000182">
    <property type="entry name" value="GNAT_dom"/>
</dbReference>
<name>A0ABN3A0T6_9ACTN</name>
<protein>
    <recommendedName>
        <fullName evidence="1">N-acetyltransferase domain-containing protein</fullName>
    </recommendedName>
</protein>
<evidence type="ECO:0000259" key="1">
    <source>
        <dbReference type="PROSITE" id="PS51186"/>
    </source>
</evidence>
<dbReference type="PROSITE" id="PS51186">
    <property type="entry name" value="GNAT"/>
    <property type="match status" value="1"/>
</dbReference>
<dbReference type="SUPFAM" id="SSF55729">
    <property type="entry name" value="Acyl-CoA N-acyltransferases (Nat)"/>
    <property type="match status" value="1"/>
</dbReference>
<dbReference type="Proteomes" id="UP001501771">
    <property type="component" value="Unassembled WGS sequence"/>
</dbReference>
<evidence type="ECO:0000313" key="3">
    <source>
        <dbReference type="Proteomes" id="UP001501771"/>
    </source>
</evidence>
<gene>
    <name evidence="2" type="ORF">GCM10009844_34000</name>
</gene>
<dbReference type="CDD" id="cd04301">
    <property type="entry name" value="NAT_SF"/>
    <property type="match status" value="1"/>
</dbReference>
<keyword evidence="3" id="KW-1185">Reference proteome</keyword>
<dbReference type="RefSeq" id="WP_344154934.1">
    <property type="nucleotide sequence ID" value="NZ_BAAAQR010000011.1"/>
</dbReference>
<proteinExistence type="predicted"/>
<dbReference type="PANTHER" id="PTHR43441:SF6">
    <property type="entry name" value="N-ACETYLTRANSFERASE DOMAIN-CONTAINING PROTEIN"/>
    <property type="match status" value="1"/>
</dbReference>
<sequence>MTRAPESSTLTVRIIQLEAATLAALGDGDLARALETTPLELTEWLAGPDCVGTWRRRARQVVETPADAPWVTGVLWDEHDRHAVGKAGFHAAPDPDGLVEVGYAVDPAYRRRGYARAALEAMIARAQADPDVRTLRATVSPTNTASLGLIGQFPFVENGEQWDEEDGLELIYELAVV</sequence>
<dbReference type="PANTHER" id="PTHR43441">
    <property type="entry name" value="RIBOSOMAL-PROTEIN-SERINE ACETYLTRANSFERASE"/>
    <property type="match status" value="1"/>
</dbReference>
<dbReference type="InterPro" id="IPR016181">
    <property type="entry name" value="Acyl_CoA_acyltransferase"/>
</dbReference>
<organism evidence="2 3">
    <name type="scientific">Nocardioides koreensis</name>
    <dbReference type="NCBI Taxonomy" id="433651"/>
    <lineage>
        <taxon>Bacteria</taxon>
        <taxon>Bacillati</taxon>
        <taxon>Actinomycetota</taxon>
        <taxon>Actinomycetes</taxon>
        <taxon>Propionibacteriales</taxon>
        <taxon>Nocardioidaceae</taxon>
        <taxon>Nocardioides</taxon>
    </lineage>
</organism>
<dbReference type="InterPro" id="IPR051908">
    <property type="entry name" value="Ribosomal_N-acetyltransferase"/>
</dbReference>
<dbReference type="Gene3D" id="3.40.630.30">
    <property type="match status" value="1"/>
</dbReference>
<accession>A0ABN3A0T6</accession>
<reference evidence="2 3" key="1">
    <citation type="journal article" date="2019" name="Int. J. Syst. Evol. Microbiol.">
        <title>The Global Catalogue of Microorganisms (GCM) 10K type strain sequencing project: providing services to taxonomists for standard genome sequencing and annotation.</title>
        <authorList>
            <consortium name="The Broad Institute Genomics Platform"/>
            <consortium name="The Broad Institute Genome Sequencing Center for Infectious Disease"/>
            <person name="Wu L."/>
            <person name="Ma J."/>
        </authorList>
    </citation>
    <scope>NUCLEOTIDE SEQUENCE [LARGE SCALE GENOMIC DNA]</scope>
    <source>
        <strain evidence="2 3">JCM 16022</strain>
    </source>
</reference>
<dbReference type="Pfam" id="PF13302">
    <property type="entry name" value="Acetyltransf_3"/>
    <property type="match status" value="1"/>
</dbReference>
<dbReference type="EMBL" id="BAAAQR010000011">
    <property type="protein sequence ID" value="GAA2151587.1"/>
    <property type="molecule type" value="Genomic_DNA"/>
</dbReference>
<comment type="caution">
    <text evidence="2">The sequence shown here is derived from an EMBL/GenBank/DDBJ whole genome shotgun (WGS) entry which is preliminary data.</text>
</comment>